<dbReference type="InterPro" id="IPR042099">
    <property type="entry name" value="ANL_N_sf"/>
</dbReference>
<reference evidence="4 5" key="1">
    <citation type="submission" date="2017-06" db="EMBL/GenBank/DDBJ databases">
        <authorList>
            <consortium name="Pathogen Informatics"/>
        </authorList>
    </citation>
    <scope>NUCLEOTIDE SEQUENCE [LARGE SCALE GENOMIC DNA]</scope>
    <source>
        <strain evidence="4 5">NCTC11865</strain>
    </source>
</reference>
<dbReference type="AlphaFoldDB" id="A0A239WV89"/>
<dbReference type="Pfam" id="PF00501">
    <property type="entry name" value="AMP-binding"/>
    <property type="match status" value="1"/>
</dbReference>
<dbReference type="EC" id="6.2.1.3" evidence="4"/>
<dbReference type="Pfam" id="PF23562">
    <property type="entry name" value="AMP-binding_C_3"/>
    <property type="match status" value="1"/>
</dbReference>
<evidence type="ECO:0000313" key="4">
    <source>
        <dbReference type="EMBL" id="SNV38096.1"/>
    </source>
</evidence>
<sequence>MSLQEELSAAAAQNFGAILDRQADAHPDHVAFLTPVGGSDEPNEWVPLTFAQFRRQAHDVAAGLLSLGLGRQDRAAIMSGTRIEWILADMGISCAGGATTTIYPNSGPQEACYILADSESSVLFVDSSANLAKALGNDDVDEHLRHIVIFDDDRQLNHVDDDRVITMDELVAMGRRALAQDPDLVRRTIDAIQPSDLATIMYTSGTTGTPKGVEIEHRSWTYMGAAWKHGDFLHLGDTHLLWLPLSHAFGKCLLAICFEIGICQAVEPRISRLSRSLKEVKPFVLCGVPRIFEKIRSGVMTQFPAGRLKSMISRWAFAVGKETTAYRLGRRRMPPHLAIKHRIADRLVFSRLRAGLGDVKFMISGGAKLSPQVQEWFYSAGIPIVEGYGATEMCAVAFFTPPENVQFGTAGPVCPGNETRIAEDGELLVRGPIVARGYHHLPELTAEAFENGWFHTGDIGEFDEQNNLYITDRKKDLIKTSGGKYVAPQKVEASLAANIPLLSQAVVLGEGHKYIVALLALEERAVLRWGRRHGKSRATYADLIRDPELIAAMQAGVDRANTRLERWETVKRFAILDYDMSNNKDLVTTSLKVRRSVVAQQFRDLYESLYETDETTA</sequence>
<dbReference type="GO" id="GO:0004467">
    <property type="term" value="F:long-chain fatty acid-CoA ligase activity"/>
    <property type="evidence" value="ECO:0007669"/>
    <property type="project" value="UniProtKB-EC"/>
</dbReference>
<protein>
    <submittedName>
        <fullName evidence="4">Long-chain-fatty-acid--CoA ligase FadD15</fullName>
        <ecNumber evidence="4">6.2.1.3</ecNumber>
    </submittedName>
</protein>
<dbReference type="Gene3D" id="3.40.50.12780">
    <property type="entry name" value="N-terminal domain of ligase-like"/>
    <property type="match status" value="1"/>
</dbReference>
<evidence type="ECO:0000256" key="1">
    <source>
        <dbReference type="ARBA" id="ARBA00022741"/>
    </source>
</evidence>
<accession>A0A239WV89</accession>
<dbReference type="PANTHER" id="PTHR43272:SF33">
    <property type="entry name" value="AMP-BINDING DOMAIN-CONTAINING PROTEIN-RELATED"/>
    <property type="match status" value="1"/>
</dbReference>
<dbReference type="GO" id="GO:0005524">
    <property type="term" value="F:ATP binding"/>
    <property type="evidence" value="ECO:0007669"/>
    <property type="project" value="UniProtKB-KW"/>
</dbReference>
<dbReference type="CDD" id="cd05907">
    <property type="entry name" value="VL_LC_FACS_like"/>
    <property type="match status" value="1"/>
</dbReference>
<dbReference type="Proteomes" id="UP000215332">
    <property type="component" value="Chromosome 1"/>
</dbReference>
<keyword evidence="1" id="KW-0547">Nucleotide-binding</keyword>
<dbReference type="EMBL" id="LT906441">
    <property type="protein sequence ID" value="SNV38096.1"/>
    <property type="molecule type" value="Genomic_DNA"/>
</dbReference>
<keyword evidence="4" id="KW-0436">Ligase</keyword>
<organism evidence="4 5">
    <name type="scientific">Cutibacterium granulosum</name>
    <dbReference type="NCBI Taxonomy" id="33011"/>
    <lineage>
        <taxon>Bacteria</taxon>
        <taxon>Bacillati</taxon>
        <taxon>Actinomycetota</taxon>
        <taxon>Actinomycetes</taxon>
        <taxon>Propionibacteriales</taxon>
        <taxon>Propionibacteriaceae</taxon>
        <taxon>Cutibacterium</taxon>
    </lineage>
</organism>
<evidence type="ECO:0000313" key="5">
    <source>
        <dbReference type="Proteomes" id="UP000215332"/>
    </source>
</evidence>
<feature type="domain" description="AMP-dependent synthetase/ligase" evidence="3">
    <location>
        <begin position="19"/>
        <end position="439"/>
    </location>
</feature>
<dbReference type="SUPFAM" id="SSF56801">
    <property type="entry name" value="Acetyl-CoA synthetase-like"/>
    <property type="match status" value="1"/>
</dbReference>
<dbReference type="GO" id="GO:0016020">
    <property type="term" value="C:membrane"/>
    <property type="evidence" value="ECO:0007669"/>
    <property type="project" value="TreeGrafter"/>
</dbReference>
<dbReference type="InterPro" id="IPR000873">
    <property type="entry name" value="AMP-dep_synth/lig_dom"/>
</dbReference>
<dbReference type="InterPro" id="IPR020845">
    <property type="entry name" value="AMP-binding_CS"/>
</dbReference>
<evidence type="ECO:0000256" key="2">
    <source>
        <dbReference type="ARBA" id="ARBA00022840"/>
    </source>
</evidence>
<name>A0A239WV89_9ACTN</name>
<proteinExistence type="predicted"/>
<dbReference type="PANTHER" id="PTHR43272">
    <property type="entry name" value="LONG-CHAIN-FATTY-ACID--COA LIGASE"/>
    <property type="match status" value="1"/>
</dbReference>
<evidence type="ECO:0000259" key="3">
    <source>
        <dbReference type="Pfam" id="PF00501"/>
    </source>
</evidence>
<gene>
    <name evidence="4" type="ORF">SAMEA4412665_01635</name>
</gene>
<keyword evidence="2" id="KW-0067">ATP-binding</keyword>
<dbReference type="RefSeq" id="WP_021105618.1">
    <property type="nucleotide sequence ID" value="NZ_LT906441.1"/>
</dbReference>
<dbReference type="eggNOG" id="COG1022">
    <property type="taxonomic scope" value="Bacteria"/>
</dbReference>
<dbReference type="KEGG" id="cgrn:4412665_01635"/>
<dbReference type="PROSITE" id="PS00455">
    <property type="entry name" value="AMP_BINDING"/>
    <property type="match status" value="1"/>
</dbReference>